<sequence>MLDAASELSASQQEVNTMKAQDFDENGIAGPVVRRDLHFFWLVDISGSMAGTKIQSVNYAIKNVLPKVEDLQREERVNVKMRVITFGKGAHWFVGPDPVPIEEFQWVDIDANEHATATAQAIELLSSELTLEKMGGRNVPPVAVLLSDGYSTDPESQYDFSIDALNKSPWGGKAVRLSIGISNDSSSYNKEQLDQFVSPYLKQAEPPMETLNAKTAESLVNYIKVLTESAIRAVSKPDSKLTSEEAQADAAIKPAEVPLPYEEDFESINDDEIDWSTPL</sequence>
<dbReference type="Pfam" id="PF00092">
    <property type="entry name" value="VWA"/>
    <property type="match status" value="1"/>
</dbReference>
<dbReference type="CDD" id="cd00198">
    <property type="entry name" value="vWFA"/>
    <property type="match status" value="1"/>
</dbReference>
<dbReference type="KEGG" id="prr:AT705_05160"/>
<dbReference type="PROSITE" id="PS50234">
    <property type="entry name" value="VWFA"/>
    <property type="match status" value="1"/>
</dbReference>
<evidence type="ECO:0000313" key="4">
    <source>
        <dbReference type="Proteomes" id="UP000069015"/>
    </source>
</evidence>
<dbReference type="Proteomes" id="UP000069015">
    <property type="component" value="Chromosome 1"/>
</dbReference>
<dbReference type="EMBL" id="CP013611">
    <property type="protein sequence ID" value="ALU42390.1"/>
    <property type="molecule type" value="Genomic_DNA"/>
</dbReference>
<evidence type="ECO:0000259" key="2">
    <source>
        <dbReference type="PROSITE" id="PS50234"/>
    </source>
</evidence>
<dbReference type="Gene3D" id="3.40.50.410">
    <property type="entry name" value="von Willebrand factor, type A domain"/>
    <property type="match status" value="1"/>
</dbReference>
<organism evidence="3 4">
    <name type="scientific">Pseudoalteromonas rubra</name>
    <dbReference type="NCBI Taxonomy" id="43658"/>
    <lineage>
        <taxon>Bacteria</taxon>
        <taxon>Pseudomonadati</taxon>
        <taxon>Pseudomonadota</taxon>
        <taxon>Gammaproteobacteria</taxon>
        <taxon>Alteromonadales</taxon>
        <taxon>Pseudoalteromonadaceae</taxon>
        <taxon>Pseudoalteromonas</taxon>
    </lineage>
</organism>
<evidence type="ECO:0000313" key="3">
    <source>
        <dbReference type="EMBL" id="ALU42390.1"/>
    </source>
</evidence>
<protein>
    <recommendedName>
        <fullName evidence="2">VWFA domain-containing protein</fullName>
    </recommendedName>
</protein>
<reference evidence="3 4" key="1">
    <citation type="submission" date="2015-12" db="EMBL/GenBank/DDBJ databases">
        <title>Complete genome sequence of Pseudoalteromonas rubra SCSIO 6842, harboring a conjugative plasmid.</title>
        <authorList>
            <person name="Li B."/>
            <person name="Wang X."/>
        </authorList>
    </citation>
    <scope>NUCLEOTIDE SEQUENCE [LARGE SCALE GENOMIC DNA]</scope>
    <source>
        <strain evidence="3 4">SCSIO 6842</strain>
    </source>
</reference>
<proteinExistence type="predicted"/>
<dbReference type="SMART" id="SM00327">
    <property type="entry name" value="VWA"/>
    <property type="match status" value="1"/>
</dbReference>
<dbReference type="InterPro" id="IPR002035">
    <property type="entry name" value="VWF_A"/>
</dbReference>
<dbReference type="InterPro" id="IPR036465">
    <property type="entry name" value="vWFA_dom_sf"/>
</dbReference>
<accession>A0A0U3HXL3</accession>
<dbReference type="AlphaFoldDB" id="A0A0U3HXL3"/>
<gene>
    <name evidence="3" type="ORF">AT705_05160</name>
</gene>
<feature type="region of interest" description="Disordered" evidence="1">
    <location>
        <begin position="236"/>
        <end position="279"/>
    </location>
</feature>
<evidence type="ECO:0000256" key="1">
    <source>
        <dbReference type="SAM" id="MobiDB-lite"/>
    </source>
</evidence>
<dbReference type="SUPFAM" id="SSF53300">
    <property type="entry name" value="vWA-like"/>
    <property type="match status" value="1"/>
</dbReference>
<name>A0A0U3HXL3_9GAMM</name>
<feature type="compositionally biased region" description="Acidic residues" evidence="1">
    <location>
        <begin position="261"/>
        <end position="279"/>
    </location>
</feature>
<feature type="domain" description="VWFA" evidence="2">
    <location>
        <begin position="38"/>
        <end position="226"/>
    </location>
</feature>